<evidence type="ECO:0000256" key="7">
    <source>
        <dbReference type="ARBA" id="ARBA00022840"/>
    </source>
</evidence>
<dbReference type="SMART" id="SM00387">
    <property type="entry name" value="HATPase_c"/>
    <property type="match status" value="1"/>
</dbReference>
<keyword evidence="10" id="KW-0472">Membrane</keyword>
<dbReference type="Gene3D" id="2.60.120.260">
    <property type="entry name" value="Galactose-binding domain-like"/>
    <property type="match status" value="1"/>
</dbReference>
<keyword evidence="10" id="KW-0812">Transmembrane</keyword>
<dbReference type="InterPro" id="IPR036097">
    <property type="entry name" value="HisK_dim/P_sf"/>
</dbReference>
<evidence type="ECO:0000259" key="11">
    <source>
        <dbReference type="PROSITE" id="PS50109"/>
    </source>
</evidence>
<keyword evidence="6" id="KW-0418">Kinase</keyword>
<feature type="transmembrane region" description="Helical" evidence="10">
    <location>
        <begin position="263"/>
        <end position="284"/>
    </location>
</feature>
<evidence type="ECO:0000256" key="6">
    <source>
        <dbReference type="ARBA" id="ARBA00022777"/>
    </source>
</evidence>
<dbReference type="InterPro" id="IPR004358">
    <property type="entry name" value="Sig_transdc_His_kin-like_C"/>
</dbReference>
<dbReference type="SUPFAM" id="SSF49785">
    <property type="entry name" value="Galactose-binding domain-like"/>
    <property type="match status" value="1"/>
</dbReference>
<keyword evidence="3 9" id="KW-0597">Phosphoprotein</keyword>
<dbReference type="PANTHER" id="PTHR43047:SF72">
    <property type="entry name" value="OSMOSENSING HISTIDINE PROTEIN KINASE SLN1"/>
    <property type="match status" value="1"/>
</dbReference>
<dbReference type="PROSITE" id="PS50109">
    <property type="entry name" value="HIS_KIN"/>
    <property type="match status" value="1"/>
</dbReference>
<dbReference type="SMART" id="SM00448">
    <property type="entry name" value="REC"/>
    <property type="match status" value="1"/>
</dbReference>
<dbReference type="InterPro" id="IPR003661">
    <property type="entry name" value="HisK_dim/P_dom"/>
</dbReference>
<keyword evidence="4" id="KW-0808">Transferase</keyword>
<feature type="transmembrane region" description="Helical" evidence="10">
    <location>
        <begin position="164"/>
        <end position="183"/>
    </location>
</feature>
<evidence type="ECO:0000256" key="1">
    <source>
        <dbReference type="ARBA" id="ARBA00000085"/>
    </source>
</evidence>
<dbReference type="InterPro" id="IPR011006">
    <property type="entry name" value="CheY-like_superfamily"/>
</dbReference>
<sequence>MDLRHYTFSNNAPVQLDGEWAFIPNQLVDSSSFDTYQSYIVDVPAPWVKYTVDEKPLPAFASGTYRLKILIDDYEEILGIKTNTIRMSNALYINGKRIGNSGEPVDGRSYVPHNTPYVAYFSPDTQELDLIVHVANFDYAPGGGIISSIFLGDQSSITKLREGAIFYDLITLAAFLTMFIYFFGSYLYSKLGIEQLYFALFCFSSALYTLTHGEKLLLAFIDMPYAPFQKIQMISSVSVGLFILLYFYRALLPYMNRQIVKGLCIIGILFIFIGMLPTAINSQLQNINSIYVFANIVYIFYVQIIAIYRRATGIMYLLLSSLAILLYFIVATLNTNINLELSALPPLLPFICLTMLSLYISHRFADSYLEKGKLTEALLQVDQLKDEFLAKTSHEFRTPLHGIMGISQSMLTAPNAPEQEEKITLIFNIANRLSYLVNDILDFSKLKDNELALRITSVDLFAVTHMTVEVLSYTVTKNIKINNHITRGTFVQADEDRLRQILYNLIHNAIKYTDEGQIEITCYEDDAFLVIGIQDTGCGMPQEELKNVFNAFQQSEHSIGGTGLGLYITKELVERQGGQIAVTSVLKQGTTFSVKLLKAQAISEAPSIMLKSAHQKPFLSFPYIVEKANAKKIMIVDDDAVNLKVLIDILEPENYSIIAINSGLQVFEQLEQHPNIDLLILDIMMPNISGYEICQQVRQSYTAAELPILMLTAAIRPEDMVAAFSQEQTISCISHLISSSSKHVYAI</sequence>
<proteinExistence type="predicted"/>
<dbReference type="InterPro" id="IPR011623">
    <property type="entry name" value="7TMR_DISM_rcpt_extracell_dom1"/>
</dbReference>
<dbReference type="InterPro" id="IPR036890">
    <property type="entry name" value="HATPase_C_sf"/>
</dbReference>
<dbReference type="PANTHER" id="PTHR43047">
    <property type="entry name" value="TWO-COMPONENT HISTIDINE PROTEIN KINASE"/>
    <property type="match status" value="1"/>
</dbReference>
<dbReference type="Gene3D" id="3.30.565.10">
    <property type="entry name" value="Histidine kinase-like ATPase, C-terminal domain"/>
    <property type="match status" value="1"/>
</dbReference>
<evidence type="ECO:0000256" key="2">
    <source>
        <dbReference type="ARBA" id="ARBA00012438"/>
    </source>
</evidence>
<evidence type="ECO:0000256" key="9">
    <source>
        <dbReference type="PROSITE-ProRule" id="PRU00169"/>
    </source>
</evidence>
<dbReference type="PROSITE" id="PS50110">
    <property type="entry name" value="RESPONSE_REGULATORY"/>
    <property type="match status" value="1"/>
</dbReference>
<evidence type="ECO:0000256" key="4">
    <source>
        <dbReference type="ARBA" id="ARBA00022679"/>
    </source>
</evidence>
<dbReference type="SUPFAM" id="SSF55874">
    <property type="entry name" value="ATPase domain of HSP90 chaperone/DNA topoisomerase II/histidine kinase"/>
    <property type="match status" value="1"/>
</dbReference>
<keyword evidence="8" id="KW-0902">Two-component regulatory system</keyword>
<dbReference type="Gene3D" id="1.10.287.130">
    <property type="match status" value="1"/>
</dbReference>
<dbReference type="InterPro" id="IPR005467">
    <property type="entry name" value="His_kinase_dom"/>
</dbReference>
<feature type="domain" description="Response regulatory" evidence="12">
    <location>
        <begin position="632"/>
        <end position="747"/>
    </location>
</feature>
<keyword evidence="10" id="KW-1133">Transmembrane helix</keyword>
<comment type="catalytic activity">
    <reaction evidence="1">
        <text>ATP + protein L-histidine = ADP + protein N-phospho-L-histidine.</text>
        <dbReference type="EC" id="2.7.13.3"/>
    </reaction>
</comment>
<organism evidence="13 14">
    <name type="scientific">Lysinibacillus louembei</name>
    <dbReference type="NCBI Taxonomy" id="1470088"/>
    <lineage>
        <taxon>Bacteria</taxon>
        <taxon>Bacillati</taxon>
        <taxon>Bacillota</taxon>
        <taxon>Bacilli</taxon>
        <taxon>Bacillales</taxon>
        <taxon>Bacillaceae</taxon>
        <taxon>Lysinibacillus</taxon>
    </lineage>
</organism>
<feature type="domain" description="Histidine kinase" evidence="11">
    <location>
        <begin position="391"/>
        <end position="600"/>
    </location>
</feature>
<dbReference type="EMBL" id="CP137624">
    <property type="protein sequence ID" value="WPK13971.1"/>
    <property type="molecule type" value="Genomic_DNA"/>
</dbReference>
<dbReference type="InterPro" id="IPR001789">
    <property type="entry name" value="Sig_transdc_resp-reg_receiver"/>
</dbReference>
<dbReference type="Proteomes" id="UP001322664">
    <property type="component" value="Chromosome"/>
</dbReference>
<dbReference type="CDD" id="cd00082">
    <property type="entry name" value="HisKA"/>
    <property type="match status" value="1"/>
</dbReference>
<evidence type="ECO:0000313" key="14">
    <source>
        <dbReference type="Proteomes" id="UP001322664"/>
    </source>
</evidence>
<dbReference type="GO" id="GO:0005524">
    <property type="term" value="F:ATP binding"/>
    <property type="evidence" value="ECO:0007669"/>
    <property type="project" value="UniProtKB-KW"/>
</dbReference>
<dbReference type="RefSeq" id="WP_319838360.1">
    <property type="nucleotide sequence ID" value="NZ_CP137624.1"/>
</dbReference>
<feature type="modified residue" description="4-aspartylphosphate" evidence="9">
    <location>
        <position position="682"/>
    </location>
</feature>
<keyword evidence="14" id="KW-1185">Reference proteome</keyword>
<feature type="transmembrane region" description="Helical" evidence="10">
    <location>
        <begin position="231"/>
        <end position="251"/>
    </location>
</feature>
<evidence type="ECO:0000256" key="5">
    <source>
        <dbReference type="ARBA" id="ARBA00022741"/>
    </source>
</evidence>
<evidence type="ECO:0000259" key="12">
    <source>
        <dbReference type="PROSITE" id="PS50110"/>
    </source>
</evidence>
<feature type="transmembrane region" description="Helical" evidence="10">
    <location>
        <begin position="290"/>
        <end position="308"/>
    </location>
</feature>
<dbReference type="Gene3D" id="3.40.50.2300">
    <property type="match status" value="1"/>
</dbReference>
<dbReference type="SMART" id="SM00388">
    <property type="entry name" value="HisKA"/>
    <property type="match status" value="1"/>
</dbReference>
<dbReference type="InterPro" id="IPR008979">
    <property type="entry name" value="Galactose-bd-like_sf"/>
</dbReference>
<dbReference type="InterPro" id="IPR003594">
    <property type="entry name" value="HATPase_dom"/>
</dbReference>
<dbReference type="EC" id="2.7.13.3" evidence="2"/>
<evidence type="ECO:0000256" key="10">
    <source>
        <dbReference type="SAM" id="Phobius"/>
    </source>
</evidence>
<dbReference type="SUPFAM" id="SSF52172">
    <property type="entry name" value="CheY-like"/>
    <property type="match status" value="1"/>
</dbReference>
<keyword evidence="5" id="KW-0547">Nucleotide-binding</keyword>
<name>A0ABZ0S3M3_9BACI</name>
<reference evidence="13 14" key="1">
    <citation type="submission" date="2023-09" db="EMBL/GenBank/DDBJ databases">
        <authorList>
            <person name="Page C.A."/>
            <person name="Perez-Diaz I.M."/>
        </authorList>
    </citation>
    <scope>NUCLEOTIDE SEQUENCE [LARGE SCALE GENOMIC DNA]</scope>
    <source>
        <strain evidence="13 14">Ll15</strain>
    </source>
</reference>
<dbReference type="Pfam" id="PF00072">
    <property type="entry name" value="Response_reg"/>
    <property type="match status" value="1"/>
</dbReference>
<evidence type="ECO:0000256" key="3">
    <source>
        <dbReference type="ARBA" id="ARBA00022553"/>
    </source>
</evidence>
<accession>A0ABZ0S3M3</accession>
<feature type="transmembrane region" description="Helical" evidence="10">
    <location>
        <begin position="195"/>
        <end position="211"/>
    </location>
</feature>
<feature type="transmembrane region" description="Helical" evidence="10">
    <location>
        <begin position="315"/>
        <end position="337"/>
    </location>
</feature>
<evidence type="ECO:0000256" key="8">
    <source>
        <dbReference type="ARBA" id="ARBA00023012"/>
    </source>
</evidence>
<keyword evidence="7 13" id="KW-0067">ATP-binding</keyword>
<dbReference type="Pfam" id="PF07695">
    <property type="entry name" value="7TMR-DISM_7TM"/>
    <property type="match status" value="1"/>
</dbReference>
<protein>
    <recommendedName>
        <fullName evidence="2">histidine kinase</fullName>
        <ecNumber evidence="2">2.7.13.3</ecNumber>
    </recommendedName>
</protein>
<dbReference type="SUPFAM" id="SSF47384">
    <property type="entry name" value="Homodimeric domain of signal transducing histidine kinase"/>
    <property type="match status" value="1"/>
</dbReference>
<dbReference type="PRINTS" id="PR00344">
    <property type="entry name" value="BCTRLSENSOR"/>
</dbReference>
<dbReference type="Pfam" id="PF02518">
    <property type="entry name" value="HATPase_c"/>
    <property type="match status" value="1"/>
</dbReference>
<dbReference type="Pfam" id="PF00512">
    <property type="entry name" value="HisKA"/>
    <property type="match status" value="1"/>
</dbReference>
<gene>
    <name evidence="13" type="ORF">R6U77_08820</name>
</gene>
<dbReference type="CDD" id="cd17574">
    <property type="entry name" value="REC_OmpR"/>
    <property type="match status" value="1"/>
</dbReference>
<evidence type="ECO:0000313" key="13">
    <source>
        <dbReference type="EMBL" id="WPK13971.1"/>
    </source>
</evidence>